<dbReference type="Proteomes" id="UP000249723">
    <property type="component" value="Unassembled WGS sequence"/>
</dbReference>
<protein>
    <submittedName>
        <fullName evidence="1">BZ3500_MvSof-1268-A1-R1_Chr1-3g02316 protein</fullName>
    </submittedName>
</protein>
<evidence type="ECO:0000313" key="1">
    <source>
        <dbReference type="EMBL" id="SCZ90853.1"/>
    </source>
</evidence>
<gene>
    <name evidence="1" type="ORF">BZ3500_MVSOF-1268-A1-R1_CHR1-3G02316</name>
</gene>
<dbReference type="AlphaFoldDB" id="A0A2X0KPY8"/>
<keyword evidence="2" id="KW-1185">Reference proteome</keyword>
<sequence>MEKSNACATPRKAISRSLKLPAHLPYLHSNVSFLL</sequence>
<reference evidence="2" key="1">
    <citation type="submission" date="2016-10" db="EMBL/GenBank/DDBJ databases">
        <authorList>
            <person name="Jeantristanb JTB J.-T."/>
            <person name="Ricardo R."/>
        </authorList>
    </citation>
    <scope>NUCLEOTIDE SEQUENCE [LARGE SCALE GENOMIC DNA]</scope>
</reference>
<name>A0A2X0KPY8_9BASI</name>
<accession>A0A2X0KPY8</accession>
<organism evidence="1 2">
    <name type="scientific">Microbotryum saponariae</name>
    <dbReference type="NCBI Taxonomy" id="289078"/>
    <lineage>
        <taxon>Eukaryota</taxon>
        <taxon>Fungi</taxon>
        <taxon>Dikarya</taxon>
        <taxon>Basidiomycota</taxon>
        <taxon>Pucciniomycotina</taxon>
        <taxon>Microbotryomycetes</taxon>
        <taxon>Microbotryales</taxon>
        <taxon>Microbotryaceae</taxon>
        <taxon>Microbotryum</taxon>
    </lineage>
</organism>
<dbReference type="EMBL" id="FMWP01000014">
    <property type="protein sequence ID" value="SCZ90853.1"/>
    <property type="molecule type" value="Genomic_DNA"/>
</dbReference>
<proteinExistence type="predicted"/>
<evidence type="ECO:0000313" key="2">
    <source>
        <dbReference type="Proteomes" id="UP000249723"/>
    </source>
</evidence>